<name>A0A0A8YIJ7_ARUDO</name>
<protein>
    <submittedName>
        <fullName evidence="2">Uncharacterized protein</fullName>
    </submittedName>
</protein>
<feature type="compositionally biased region" description="Pro residues" evidence="1">
    <location>
        <begin position="9"/>
        <end position="24"/>
    </location>
</feature>
<dbReference type="AlphaFoldDB" id="A0A0A8YIJ7"/>
<feature type="region of interest" description="Disordered" evidence="1">
    <location>
        <begin position="1"/>
        <end position="55"/>
    </location>
</feature>
<dbReference type="EMBL" id="GBRH01272575">
    <property type="protein sequence ID" value="JAD25320.1"/>
    <property type="molecule type" value="Transcribed_RNA"/>
</dbReference>
<feature type="compositionally biased region" description="Basic and acidic residues" evidence="1">
    <location>
        <begin position="46"/>
        <end position="55"/>
    </location>
</feature>
<organism evidence="2">
    <name type="scientific">Arundo donax</name>
    <name type="common">Giant reed</name>
    <name type="synonym">Donax arundinaceus</name>
    <dbReference type="NCBI Taxonomy" id="35708"/>
    <lineage>
        <taxon>Eukaryota</taxon>
        <taxon>Viridiplantae</taxon>
        <taxon>Streptophyta</taxon>
        <taxon>Embryophyta</taxon>
        <taxon>Tracheophyta</taxon>
        <taxon>Spermatophyta</taxon>
        <taxon>Magnoliopsida</taxon>
        <taxon>Liliopsida</taxon>
        <taxon>Poales</taxon>
        <taxon>Poaceae</taxon>
        <taxon>PACMAD clade</taxon>
        <taxon>Arundinoideae</taxon>
        <taxon>Arundineae</taxon>
        <taxon>Arundo</taxon>
    </lineage>
</organism>
<accession>A0A0A8YIJ7</accession>
<reference evidence="2" key="1">
    <citation type="submission" date="2014-09" db="EMBL/GenBank/DDBJ databases">
        <authorList>
            <person name="Magalhaes I.L.F."/>
            <person name="Oliveira U."/>
            <person name="Santos F.R."/>
            <person name="Vidigal T.H.D.A."/>
            <person name="Brescovit A.D."/>
            <person name="Santos A.J."/>
        </authorList>
    </citation>
    <scope>NUCLEOTIDE SEQUENCE</scope>
    <source>
        <tissue evidence="2">Shoot tissue taken approximately 20 cm above the soil surface</tissue>
    </source>
</reference>
<evidence type="ECO:0000256" key="1">
    <source>
        <dbReference type="SAM" id="MobiDB-lite"/>
    </source>
</evidence>
<proteinExistence type="predicted"/>
<evidence type="ECO:0000313" key="2">
    <source>
        <dbReference type="EMBL" id="JAD25320.1"/>
    </source>
</evidence>
<reference evidence="2" key="2">
    <citation type="journal article" date="2015" name="Data Brief">
        <title>Shoot transcriptome of the giant reed, Arundo donax.</title>
        <authorList>
            <person name="Barrero R.A."/>
            <person name="Guerrero F.D."/>
            <person name="Moolhuijzen P."/>
            <person name="Goolsby J.A."/>
            <person name="Tidwell J."/>
            <person name="Bellgard S.E."/>
            <person name="Bellgard M.I."/>
        </authorList>
    </citation>
    <scope>NUCLEOTIDE SEQUENCE</scope>
    <source>
        <tissue evidence="2">Shoot tissue taken approximately 20 cm above the soil surface</tissue>
    </source>
</reference>
<sequence>MDTLRQPPASAPSSPPRPPSPPPVARTHRSFLGDESGTRDGGNNRGAERTVAEHG</sequence>